<evidence type="ECO:0000259" key="12">
    <source>
        <dbReference type="PROSITE" id="PS50102"/>
    </source>
</evidence>
<feature type="domain" description="RRM" evidence="12">
    <location>
        <begin position="217"/>
        <end position="302"/>
    </location>
</feature>
<keyword evidence="14" id="KW-1185">Reference proteome</keyword>
<evidence type="ECO:0000256" key="7">
    <source>
        <dbReference type="ARBA" id="ARBA00023187"/>
    </source>
</evidence>
<dbReference type="InterPro" id="IPR039171">
    <property type="entry name" value="Cwc2/Slt11"/>
</dbReference>
<comment type="similarity">
    <text evidence="2">Belongs to the SLT11 family.</text>
</comment>
<sequence length="370" mass="40941">MSETYVVLGIKKAMKDLLTNSREEFPAICSRCLGSDAHVKMIRQANGAECKTCTRPFTVFMWKPDRTTKRHSKTIVCLTCARSRNCCQACMCDITYGIPLDIRDAALKMAGINPDQRGLAGATTKNREVKAIMADKQEAKFQKQDEDGDDSRNEMAHDILVKLSQRLDASNNPTFKKSAARDTKNSLDVKKVDISKILARLPFGGVISPPPSDESIASFFIFGINDDVPQYAISDYLSQFGRVKNISVIHKARAGFVSFTTRQAAEAFAASIDSNGLNENKTTPGLLILEGKHVMRVSWGKPKSLGVTKEEHGKLSLVVAKVLKQLADKDQASTKKHTQETKTKTKPKKALTTKKNDTQEYKSLSADYEL</sequence>
<dbReference type="InterPro" id="IPR035979">
    <property type="entry name" value="RBD_domain_sf"/>
</dbReference>
<dbReference type="Pfam" id="PF00076">
    <property type="entry name" value="RRM_1"/>
    <property type="match status" value="1"/>
</dbReference>
<evidence type="ECO:0000256" key="9">
    <source>
        <dbReference type="ARBA" id="ARBA00025609"/>
    </source>
</evidence>
<accession>A0ABP0EDH7</accession>
<comment type="function">
    <text evidence="9">Involved in pre-mRNA splicing. Facilitates the cooperative formation of U2/U6 helix II in association with stem II in the spliceosome. Binds to RNA.</text>
</comment>
<dbReference type="InterPro" id="IPR048995">
    <property type="entry name" value="STL11/RBM22-like_N"/>
</dbReference>
<evidence type="ECO:0000256" key="4">
    <source>
        <dbReference type="ARBA" id="ARBA00022664"/>
    </source>
</evidence>
<dbReference type="Gene3D" id="3.30.70.330">
    <property type="match status" value="1"/>
</dbReference>
<dbReference type="PROSITE" id="PS50102">
    <property type="entry name" value="RRM"/>
    <property type="match status" value="1"/>
</dbReference>
<keyword evidence="8" id="KW-0539">Nucleus</keyword>
<evidence type="ECO:0000313" key="13">
    <source>
        <dbReference type="EMBL" id="CAK7903900.1"/>
    </source>
</evidence>
<name>A0ABP0EDH7_9ASCO</name>
<protein>
    <recommendedName>
        <fullName evidence="3">Pre-mRNA-splicing factor SLT11</fullName>
    </recommendedName>
</protein>
<evidence type="ECO:0000256" key="8">
    <source>
        <dbReference type="ARBA" id="ARBA00023242"/>
    </source>
</evidence>
<comment type="subcellular location">
    <subcellularLocation>
        <location evidence="1">Nucleus</location>
    </subcellularLocation>
</comment>
<dbReference type="PANTHER" id="PTHR14089:SF6">
    <property type="entry name" value="PRE-MRNA-SPLICING FACTOR RBM22"/>
    <property type="match status" value="1"/>
</dbReference>
<keyword evidence="6 10" id="KW-0694">RNA-binding</keyword>
<proteinExistence type="inferred from homology"/>
<keyword evidence="4" id="KW-0507">mRNA processing</keyword>
<evidence type="ECO:0000256" key="6">
    <source>
        <dbReference type="ARBA" id="ARBA00022884"/>
    </source>
</evidence>
<evidence type="ECO:0000256" key="5">
    <source>
        <dbReference type="ARBA" id="ARBA00022728"/>
    </source>
</evidence>
<dbReference type="Pfam" id="PF21369">
    <property type="entry name" value="STL11_N"/>
    <property type="match status" value="1"/>
</dbReference>
<dbReference type="InterPro" id="IPR034356">
    <property type="entry name" value="Slt11_RRM"/>
</dbReference>
<evidence type="ECO:0000256" key="1">
    <source>
        <dbReference type="ARBA" id="ARBA00004123"/>
    </source>
</evidence>
<dbReference type="InterPro" id="IPR000504">
    <property type="entry name" value="RRM_dom"/>
</dbReference>
<evidence type="ECO:0000256" key="3">
    <source>
        <dbReference type="ARBA" id="ARBA00019060"/>
    </source>
</evidence>
<dbReference type="Proteomes" id="UP001497600">
    <property type="component" value="Chromosome D"/>
</dbReference>
<dbReference type="EMBL" id="OZ004256">
    <property type="protein sequence ID" value="CAK7903900.1"/>
    <property type="molecule type" value="Genomic_DNA"/>
</dbReference>
<organism evidence="13 14">
    <name type="scientific">[Candida] anglica</name>
    <dbReference type="NCBI Taxonomy" id="148631"/>
    <lineage>
        <taxon>Eukaryota</taxon>
        <taxon>Fungi</taxon>
        <taxon>Dikarya</taxon>
        <taxon>Ascomycota</taxon>
        <taxon>Saccharomycotina</taxon>
        <taxon>Pichiomycetes</taxon>
        <taxon>Debaryomycetaceae</taxon>
        <taxon>Kurtzmaniella</taxon>
    </lineage>
</organism>
<evidence type="ECO:0000256" key="10">
    <source>
        <dbReference type="PROSITE-ProRule" id="PRU00176"/>
    </source>
</evidence>
<feature type="compositionally biased region" description="Basic and acidic residues" evidence="11">
    <location>
        <begin position="329"/>
        <end position="343"/>
    </location>
</feature>
<evidence type="ECO:0000256" key="2">
    <source>
        <dbReference type="ARBA" id="ARBA00007781"/>
    </source>
</evidence>
<keyword evidence="7" id="KW-0508">mRNA splicing</keyword>
<reference evidence="13 14" key="1">
    <citation type="submission" date="2024-01" db="EMBL/GenBank/DDBJ databases">
        <authorList>
            <consortium name="Genoscope - CEA"/>
            <person name="William W."/>
        </authorList>
    </citation>
    <scope>NUCLEOTIDE SEQUENCE [LARGE SCALE GENOMIC DNA]</scope>
    <source>
        <strain evidence="13 14">29B2s-10</strain>
    </source>
</reference>
<dbReference type="CDD" id="cd12265">
    <property type="entry name" value="RRM_SLT11"/>
    <property type="match status" value="1"/>
</dbReference>
<evidence type="ECO:0000256" key="11">
    <source>
        <dbReference type="SAM" id="MobiDB-lite"/>
    </source>
</evidence>
<keyword evidence="5" id="KW-0747">Spliceosome</keyword>
<evidence type="ECO:0000313" key="14">
    <source>
        <dbReference type="Proteomes" id="UP001497600"/>
    </source>
</evidence>
<feature type="region of interest" description="Disordered" evidence="11">
    <location>
        <begin position="329"/>
        <end position="370"/>
    </location>
</feature>
<dbReference type="SUPFAM" id="SSF54928">
    <property type="entry name" value="RNA-binding domain, RBD"/>
    <property type="match status" value="1"/>
</dbReference>
<dbReference type="PANTHER" id="PTHR14089">
    <property type="entry name" value="PRE-MRNA-SPLICING FACTOR RBM22"/>
    <property type="match status" value="1"/>
</dbReference>
<gene>
    <name evidence="13" type="primary">ECM2</name>
    <name evidence="13" type="ORF">CAAN4_D06854</name>
</gene>
<dbReference type="InterPro" id="IPR012677">
    <property type="entry name" value="Nucleotide-bd_a/b_plait_sf"/>
</dbReference>